<evidence type="ECO:0000256" key="1">
    <source>
        <dbReference type="ARBA" id="ARBA00002254"/>
    </source>
</evidence>
<evidence type="ECO:0000256" key="4">
    <source>
        <dbReference type="ARBA" id="ARBA00022475"/>
    </source>
</evidence>
<keyword evidence="5 10" id="KW-0145">Chemotaxis</keyword>
<comment type="function">
    <text evidence="1 10">Controls the rotational direction of flagella during chemotaxis.</text>
</comment>
<dbReference type="Proteomes" id="UP000490800">
    <property type="component" value="Unassembled WGS sequence"/>
</dbReference>
<comment type="subcellular location">
    <subcellularLocation>
        <location evidence="2">Cell membrane</location>
        <topology evidence="2">Single-pass membrane protein</topology>
    </subcellularLocation>
</comment>
<dbReference type="EMBL" id="RHLK01000003">
    <property type="protein sequence ID" value="MVO99151.1"/>
    <property type="molecule type" value="Genomic_DNA"/>
</dbReference>
<accession>A0A7X3JYK0</accession>
<keyword evidence="6 10" id="KW-0812">Transmembrane</keyword>
<dbReference type="RefSeq" id="WP_166541864.1">
    <property type="nucleotide sequence ID" value="NZ_RHLK01000003.1"/>
</dbReference>
<reference evidence="11 12" key="1">
    <citation type="journal article" date="2019" name="Microorganisms">
        <title>Paenibacillus lutrae sp. nov., A Chitinolytic Species Isolated from A River Otter in Castril Natural Park, Granada, Spain.</title>
        <authorList>
            <person name="Rodriguez M."/>
            <person name="Reina J.C."/>
            <person name="Bejar V."/>
            <person name="Llamas I."/>
        </authorList>
    </citation>
    <scope>NUCLEOTIDE SEQUENCE [LARGE SCALE GENOMIC DNA]</scope>
    <source>
        <strain evidence="11 12">N10</strain>
    </source>
</reference>
<gene>
    <name evidence="11" type="ORF">EDM21_06370</name>
</gene>
<feature type="transmembrane region" description="Helical" evidence="10">
    <location>
        <begin position="6"/>
        <end position="30"/>
    </location>
</feature>
<evidence type="ECO:0000256" key="3">
    <source>
        <dbReference type="ARBA" id="ARBA00008281"/>
    </source>
</evidence>
<comment type="similarity">
    <text evidence="3 10">Belongs to the FliL family.</text>
</comment>
<dbReference type="GO" id="GO:0005886">
    <property type="term" value="C:plasma membrane"/>
    <property type="evidence" value="ECO:0007669"/>
    <property type="project" value="UniProtKB-SubCell"/>
</dbReference>
<name>A0A7X3JYK0_9BACL</name>
<comment type="caution">
    <text evidence="11">The sequence shown here is derived from an EMBL/GenBank/DDBJ whole genome shotgun (WGS) entry which is preliminary data.</text>
</comment>
<protein>
    <recommendedName>
        <fullName evidence="10">Flagellar protein FliL</fullName>
    </recommendedName>
</protein>
<evidence type="ECO:0000256" key="8">
    <source>
        <dbReference type="ARBA" id="ARBA00022989"/>
    </source>
</evidence>
<evidence type="ECO:0000313" key="12">
    <source>
        <dbReference type="Proteomes" id="UP000490800"/>
    </source>
</evidence>
<dbReference type="GO" id="GO:0006935">
    <property type="term" value="P:chemotaxis"/>
    <property type="evidence" value="ECO:0007669"/>
    <property type="project" value="UniProtKB-KW"/>
</dbReference>
<keyword evidence="12" id="KW-1185">Reference proteome</keyword>
<keyword evidence="8 10" id="KW-1133">Transmembrane helix</keyword>
<dbReference type="GO" id="GO:0009425">
    <property type="term" value="C:bacterial-type flagellum basal body"/>
    <property type="evidence" value="ECO:0007669"/>
    <property type="project" value="InterPro"/>
</dbReference>
<dbReference type="PANTHER" id="PTHR35091:SF2">
    <property type="entry name" value="FLAGELLAR PROTEIN FLIL"/>
    <property type="match status" value="1"/>
</dbReference>
<evidence type="ECO:0000313" key="11">
    <source>
        <dbReference type="EMBL" id="MVO99151.1"/>
    </source>
</evidence>
<organism evidence="11 12">
    <name type="scientific">Paenibacillus lutrae</name>
    <dbReference type="NCBI Taxonomy" id="2078573"/>
    <lineage>
        <taxon>Bacteria</taxon>
        <taxon>Bacillati</taxon>
        <taxon>Bacillota</taxon>
        <taxon>Bacilli</taxon>
        <taxon>Bacillales</taxon>
        <taxon>Paenibacillaceae</taxon>
        <taxon>Paenibacillus</taxon>
    </lineage>
</organism>
<dbReference type="InterPro" id="IPR005503">
    <property type="entry name" value="FliL"/>
</dbReference>
<keyword evidence="11" id="KW-0966">Cell projection</keyword>
<keyword evidence="4 10" id="KW-1003">Cell membrane</keyword>
<keyword evidence="11" id="KW-0969">Cilium</keyword>
<evidence type="ECO:0000256" key="2">
    <source>
        <dbReference type="ARBA" id="ARBA00004162"/>
    </source>
</evidence>
<evidence type="ECO:0000256" key="10">
    <source>
        <dbReference type="RuleBase" id="RU364125"/>
    </source>
</evidence>
<dbReference type="AlphaFoldDB" id="A0A7X3JYK0"/>
<keyword evidence="9 10" id="KW-0472">Membrane</keyword>
<dbReference type="Pfam" id="PF03748">
    <property type="entry name" value="FliL"/>
    <property type="match status" value="1"/>
</dbReference>
<evidence type="ECO:0000256" key="9">
    <source>
        <dbReference type="ARBA" id="ARBA00023136"/>
    </source>
</evidence>
<evidence type="ECO:0000256" key="7">
    <source>
        <dbReference type="ARBA" id="ARBA00022779"/>
    </source>
</evidence>
<sequence>MLKNRFFLLTVSILVAITLILTAAFVLWTFMDNKAETSGSEDSKPITTLEIKENTVIMKDIITNLAEPGSFIKISLAFELENKKAKADFENLIDSRIKGTIIRTLADMKAEQIQGSKGQDNLTSTLISKLNTHLNEGKIRRINITDFALE</sequence>
<keyword evidence="11" id="KW-0282">Flagellum</keyword>
<proteinExistence type="inferred from homology"/>
<dbReference type="GO" id="GO:0071978">
    <property type="term" value="P:bacterial-type flagellum-dependent swarming motility"/>
    <property type="evidence" value="ECO:0007669"/>
    <property type="project" value="TreeGrafter"/>
</dbReference>
<evidence type="ECO:0000256" key="5">
    <source>
        <dbReference type="ARBA" id="ARBA00022500"/>
    </source>
</evidence>
<evidence type="ECO:0000256" key="6">
    <source>
        <dbReference type="ARBA" id="ARBA00022692"/>
    </source>
</evidence>
<dbReference type="PANTHER" id="PTHR35091">
    <property type="entry name" value="FLAGELLAR PROTEIN FLIL"/>
    <property type="match status" value="1"/>
</dbReference>
<keyword evidence="7 10" id="KW-0283">Flagellar rotation</keyword>